<proteinExistence type="predicted"/>
<feature type="non-terminal residue" evidence="3">
    <location>
        <position position="1"/>
    </location>
</feature>
<evidence type="ECO:0000256" key="1">
    <source>
        <dbReference type="SAM" id="MobiDB-lite"/>
    </source>
</evidence>
<name>A0A1D1Z566_9ARAE</name>
<keyword evidence="2" id="KW-0472">Membrane</keyword>
<keyword evidence="2" id="KW-1133">Transmembrane helix</keyword>
<gene>
    <name evidence="3" type="ORF">g.8134</name>
</gene>
<evidence type="ECO:0000256" key="2">
    <source>
        <dbReference type="SAM" id="Phobius"/>
    </source>
</evidence>
<evidence type="ECO:0000313" key="3">
    <source>
        <dbReference type="EMBL" id="JAT62025.1"/>
    </source>
</evidence>
<feature type="non-terminal residue" evidence="3">
    <location>
        <position position="105"/>
    </location>
</feature>
<feature type="compositionally biased region" description="Basic residues" evidence="1">
    <location>
        <begin position="82"/>
        <end position="92"/>
    </location>
</feature>
<feature type="region of interest" description="Disordered" evidence="1">
    <location>
        <begin position="82"/>
        <end position="105"/>
    </location>
</feature>
<organism evidence="3">
    <name type="scientific">Anthurium amnicola</name>
    <dbReference type="NCBI Taxonomy" id="1678845"/>
    <lineage>
        <taxon>Eukaryota</taxon>
        <taxon>Viridiplantae</taxon>
        <taxon>Streptophyta</taxon>
        <taxon>Embryophyta</taxon>
        <taxon>Tracheophyta</taxon>
        <taxon>Spermatophyta</taxon>
        <taxon>Magnoliopsida</taxon>
        <taxon>Liliopsida</taxon>
        <taxon>Araceae</taxon>
        <taxon>Pothoideae</taxon>
        <taxon>Potheae</taxon>
        <taxon>Anthurium</taxon>
    </lineage>
</organism>
<sequence>SEFQLPSVGLRDSLRSPKIIPRTFPFQHLPAGRPSPSRSQDDAKIFLGGRPSVTMTVNETRVMFILSLGWLLLSSVVVNLRRGKKANGRRPHGSTQERPLHLLHH</sequence>
<dbReference type="AlphaFoldDB" id="A0A1D1Z566"/>
<feature type="region of interest" description="Disordered" evidence="1">
    <location>
        <begin position="24"/>
        <end position="44"/>
    </location>
</feature>
<feature type="transmembrane region" description="Helical" evidence="2">
    <location>
        <begin position="62"/>
        <end position="80"/>
    </location>
</feature>
<accession>A0A1D1Z566</accession>
<reference evidence="3" key="1">
    <citation type="submission" date="2015-07" db="EMBL/GenBank/DDBJ databases">
        <title>Transcriptome Assembly of Anthurium amnicola.</title>
        <authorList>
            <person name="Suzuki J."/>
        </authorList>
    </citation>
    <scope>NUCLEOTIDE SEQUENCE</scope>
</reference>
<dbReference type="EMBL" id="GDJX01005911">
    <property type="protein sequence ID" value="JAT62025.1"/>
    <property type="molecule type" value="Transcribed_RNA"/>
</dbReference>
<protein>
    <submittedName>
        <fullName evidence="3">Uncharacterized protein</fullName>
    </submittedName>
</protein>
<keyword evidence="2" id="KW-0812">Transmembrane</keyword>